<dbReference type="EMBL" id="CP000553">
    <property type="protein sequence ID" value="ABM75737.1"/>
    <property type="molecule type" value="Genomic_DNA"/>
</dbReference>
<keyword evidence="2 5" id="KW-0812">Transmembrane</keyword>
<dbReference type="KEGG" id="pme:NATL1_11791"/>
<keyword evidence="4 5" id="KW-0472">Membrane</keyword>
<evidence type="ECO:0000256" key="2">
    <source>
        <dbReference type="ARBA" id="ARBA00022692"/>
    </source>
</evidence>
<organism evidence="6 7">
    <name type="scientific">Prochlorococcus marinus (strain NATL1A)</name>
    <dbReference type="NCBI Taxonomy" id="167555"/>
    <lineage>
        <taxon>Bacteria</taxon>
        <taxon>Bacillati</taxon>
        <taxon>Cyanobacteriota</taxon>
        <taxon>Cyanophyceae</taxon>
        <taxon>Synechococcales</taxon>
        <taxon>Prochlorococcaceae</taxon>
        <taxon>Prochlorococcus</taxon>
    </lineage>
</organism>
<evidence type="ECO:0000313" key="7">
    <source>
        <dbReference type="Proteomes" id="UP000002592"/>
    </source>
</evidence>
<evidence type="ECO:0008006" key="8">
    <source>
        <dbReference type="Google" id="ProtNLM"/>
    </source>
</evidence>
<proteinExistence type="predicted"/>
<sequence length="139" mass="14930">MNSMETAFAWSLCLSAVVVLISIGPLTYGRVKAGYSAENMSAPRALFDELPDFGKRAVWCHQNCWESITLHAPACLLCLIAGVVSPVAVIAAWVHPIVRFIYIGAYVGDIPPARGLCWASGLLCSTLLYKEGLTALLSS</sequence>
<dbReference type="eggNOG" id="COG3686">
    <property type="taxonomic scope" value="Bacteria"/>
</dbReference>
<evidence type="ECO:0000256" key="5">
    <source>
        <dbReference type="SAM" id="Phobius"/>
    </source>
</evidence>
<comment type="subcellular location">
    <subcellularLocation>
        <location evidence="1">Membrane</location>
    </subcellularLocation>
</comment>
<feature type="transmembrane region" description="Helical" evidence="5">
    <location>
        <begin position="71"/>
        <end position="94"/>
    </location>
</feature>
<dbReference type="InterPro" id="IPR023352">
    <property type="entry name" value="MAPEG-like_dom_sf"/>
</dbReference>
<keyword evidence="3 5" id="KW-1133">Transmembrane helix</keyword>
<dbReference type="InterPro" id="IPR001129">
    <property type="entry name" value="Membr-assoc_MAPEG"/>
</dbReference>
<protein>
    <recommendedName>
        <fullName evidence="8">MAPEG family protein</fullName>
    </recommendedName>
</protein>
<evidence type="ECO:0000256" key="3">
    <source>
        <dbReference type="ARBA" id="ARBA00022989"/>
    </source>
</evidence>
<accession>A2C2M7</accession>
<evidence type="ECO:0000256" key="1">
    <source>
        <dbReference type="ARBA" id="ARBA00004370"/>
    </source>
</evidence>
<dbReference type="AlphaFoldDB" id="A2C2M7"/>
<dbReference type="Gene3D" id="1.20.120.550">
    <property type="entry name" value="Membrane associated eicosanoid/glutathione metabolism-like domain"/>
    <property type="match status" value="1"/>
</dbReference>
<dbReference type="PANTHER" id="PTHR35371:SF1">
    <property type="entry name" value="BLR7753 PROTEIN"/>
    <property type="match status" value="1"/>
</dbReference>
<dbReference type="SUPFAM" id="SSF161084">
    <property type="entry name" value="MAPEG domain-like"/>
    <property type="match status" value="1"/>
</dbReference>
<dbReference type="Pfam" id="PF01124">
    <property type="entry name" value="MAPEG"/>
    <property type="match status" value="1"/>
</dbReference>
<dbReference type="Proteomes" id="UP000002592">
    <property type="component" value="Chromosome"/>
</dbReference>
<dbReference type="GO" id="GO:0016020">
    <property type="term" value="C:membrane"/>
    <property type="evidence" value="ECO:0007669"/>
    <property type="project" value="UniProtKB-SubCell"/>
</dbReference>
<dbReference type="PANTHER" id="PTHR35371">
    <property type="entry name" value="INNER MEMBRANE PROTEIN"/>
    <property type="match status" value="1"/>
</dbReference>
<evidence type="ECO:0000313" key="6">
    <source>
        <dbReference type="EMBL" id="ABM75737.1"/>
    </source>
</evidence>
<name>A2C2M7_PROM1</name>
<gene>
    <name evidence="6" type="ordered locus">NATL1_11791</name>
</gene>
<dbReference type="HOGENOM" id="CLU_110778_2_0_3"/>
<reference evidence="7" key="1">
    <citation type="journal article" date="2007" name="PLoS Genet.">
        <title>Patterns and implications of gene gain and loss in the evolution of Prochlorococcus.</title>
        <authorList>
            <person name="Kettler G.C."/>
            <person name="Martiny A.C."/>
            <person name="Huang K."/>
            <person name="Zucker J."/>
            <person name="Coleman M.L."/>
            <person name="Rodrigue S."/>
            <person name="Chen F."/>
            <person name="Lapidus A."/>
            <person name="Ferriera S."/>
            <person name="Johnson J."/>
            <person name="Steglich C."/>
            <person name="Church G.M."/>
            <person name="Richardson P."/>
            <person name="Chisholm S.W."/>
        </authorList>
    </citation>
    <scope>NUCLEOTIDE SEQUENCE [LARGE SCALE GENOMIC DNA]</scope>
    <source>
        <strain evidence="7">NATL1A</strain>
    </source>
</reference>
<evidence type="ECO:0000256" key="4">
    <source>
        <dbReference type="ARBA" id="ARBA00023136"/>
    </source>
</evidence>